<keyword evidence="4" id="KW-1185">Reference proteome</keyword>
<evidence type="ECO:0000256" key="1">
    <source>
        <dbReference type="SAM" id="MobiDB-lite"/>
    </source>
</evidence>
<dbReference type="AlphaFoldDB" id="A0A6A6QNP5"/>
<sequence>MDEKPNEKEHKAGLWGICMVGFQAQTAFMWFLTGPWPMACSLLAGSRRTRLEVEQNLAETSSQPAGSDGRHVPYRRGGRARSKKWAAWALEACVGSARRGLDGCWLQQ</sequence>
<gene>
    <name evidence="3" type="ORF">BU16DRAFT_540409</name>
</gene>
<protein>
    <submittedName>
        <fullName evidence="3">Uncharacterized protein</fullName>
    </submittedName>
</protein>
<feature type="region of interest" description="Disordered" evidence="1">
    <location>
        <begin position="57"/>
        <end position="76"/>
    </location>
</feature>
<evidence type="ECO:0000313" key="3">
    <source>
        <dbReference type="EMBL" id="KAF2493862.1"/>
    </source>
</evidence>
<accession>A0A6A6QNP5</accession>
<organism evidence="3 4">
    <name type="scientific">Lophium mytilinum</name>
    <dbReference type="NCBI Taxonomy" id="390894"/>
    <lineage>
        <taxon>Eukaryota</taxon>
        <taxon>Fungi</taxon>
        <taxon>Dikarya</taxon>
        <taxon>Ascomycota</taxon>
        <taxon>Pezizomycotina</taxon>
        <taxon>Dothideomycetes</taxon>
        <taxon>Pleosporomycetidae</taxon>
        <taxon>Mytilinidiales</taxon>
        <taxon>Mytilinidiaceae</taxon>
        <taxon>Lophium</taxon>
    </lineage>
</organism>
<keyword evidence="2" id="KW-1133">Transmembrane helix</keyword>
<evidence type="ECO:0000256" key="2">
    <source>
        <dbReference type="SAM" id="Phobius"/>
    </source>
</evidence>
<proteinExistence type="predicted"/>
<dbReference type="Proteomes" id="UP000799750">
    <property type="component" value="Unassembled WGS sequence"/>
</dbReference>
<feature type="transmembrane region" description="Helical" evidence="2">
    <location>
        <begin position="12"/>
        <end position="32"/>
    </location>
</feature>
<name>A0A6A6QNP5_9PEZI</name>
<keyword evidence="2" id="KW-0812">Transmembrane</keyword>
<dbReference type="EMBL" id="MU004191">
    <property type="protein sequence ID" value="KAF2493862.1"/>
    <property type="molecule type" value="Genomic_DNA"/>
</dbReference>
<reference evidence="3" key="1">
    <citation type="journal article" date="2020" name="Stud. Mycol.">
        <title>101 Dothideomycetes genomes: a test case for predicting lifestyles and emergence of pathogens.</title>
        <authorList>
            <person name="Haridas S."/>
            <person name="Albert R."/>
            <person name="Binder M."/>
            <person name="Bloem J."/>
            <person name="Labutti K."/>
            <person name="Salamov A."/>
            <person name="Andreopoulos B."/>
            <person name="Baker S."/>
            <person name="Barry K."/>
            <person name="Bills G."/>
            <person name="Bluhm B."/>
            <person name="Cannon C."/>
            <person name="Castanera R."/>
            <person name="Culley D."/>
            <person name="Daum C."/>
            <person name="Ezra D."/>
            <person name="Gonzalez J."/>
            <person name="Henrissat B."/>
            <person name="Kuo A."/>
            <person name="Liang C."/>
            <person name="Lipzen A."/>
            <person name="Lutzoni F."/>
            <person name="Magnuson J."/>
            <person name="Mondo S."/>
            <person name="Nolan M."/>
            <person name="Ohm R."/>
            <person name="Pangilinan J."/>
            <person name="Park H.-J."/>
            <person name="Ramirez L."/>
            <person name="Alfaro M."/>
            <person name="Sun H."/>
            <person name="Tritt A."/>
            <person name="Yoshinaga Y."/>
            <person name="Zwiers L.-H."/>
            <person name="Turgeon B."/>
            <person name="Goodwin S."/>
            <person name="Spatafora J."/>
            <person name="Crous P."/>
            <person name="Grigoriev I."/>
        </authorList>
    </citation>
    <scope>NUCLEOTIDE SEQUENCE</scope>
    <source>
        <strain evidence="3">CBS 269.34</strain>
    </source>
</reference>
<evidence type="ECO:0000313" key="4">
    <source>
        <dbReference type="Proteomes" id="UP000799750"/>
    </source>
</evidence>
<keyword evidence="2" id="KW-0472">Membrane</keyword>